<name>A0A899FWQ7_9ASCO</name>
<dbReference type="EMBL" id="CP054534">
    <property type="protein sequence ID" value="QSL64725.1"/>
    <property type="molecule type" value="Genomic_DNA"/>
</dbReference>
<evidence type="ECO:0000256" key="4">
    <source>
        <dbReference type="ARBA" id="ARBA00022741"/>
    </source>
</evidence>
<dbReference type="GO" id="GO:0009443">
    <property type="term" value="P:pyridoxal 5'-phosphate salvage"/>
    <property type="evidence" value="ECO:0007669"/>
    <property type="project" value="InterPro"/>
</dbReference>
<dbReference type="InterPro" id="IPR029056">
    <property type="entry name" value="Ribokinase-like"/>
</dbReference>
<dbReference type="GO" id="GO:0005829">
    <property type="term" value="C:cytosol"/>
    <property type="evidence" value="ECO:0007669"/>
    <property type="project" value="TreeGrafter"/>
</dbReference>
<proteinExistence type="inferred from homology"/>
<dbReference type="CDD" id="cd01173">
    <property type="entry name" value="pyridoxal_pyridoxamine_kinase"/>
    <property type="match status" value="1"/>
</dbReference>
<dbReference type="PANTHER" id="PTHR10534">
    <property type="entry name" value="PYRIDOXAL KINASE"/>
    <property type="match status" value="1"/>
</dbReference>
<keyword evidence="5" id="KW-0418">Kinase</keyword>
<keyword evidence="8" id="KW-1185">Reference proteome</keyword>
<dbReference type="OrthoDB" id="2104723at2759"/>
<sequence>MTDLPPKKVLSIQSNVSSGYCGNRCATFALQLLGFDVSAIHTVQFSNHTGYGQWRGQVFKGLDIMDLFQGLKENGFIKEFDFLLTGYVHGKDGIESIKSIVQDLKNTNPEIGWLLDPVLGDQQSLYRSNYTQSHLYVIGSSCKSDYTPRAVKITVPCYKQTFSGTGDLFSALLLGRFNDDIKLLPPDEMPATSLPLTIALEMAVSSVQIVIRNTLKSIQDACVDHDKLSKAEMAKLSELRIIQSQDTAFDAFLLELDTLKESTSSILFPSISSTLISENGSGDEDTNEVFWCDKAEKLASLEQEIHEYQSNKTLKNIEKTLNKLQYQIHQILQIHYLETKNTK</sequence>
<dbReference type="GO" id="GO:0008478">
    <property type="term" value="F:pyridoxal kinase activity"/>
    <property type="evidence" value="ECO:0007669"/>
    <property type="project" value="UniProtKB-EC"/>
</dbReference>
<dbReference type="AlphaFoldDB" id="A0A899FWQ7"/>
<dbReference type="Proteomes" id="UP000663699">
    <property type="component" value="Chromosome 3"/>
</dbReference>
<evidence type="ECO:0000256" key="5">
    <source>
        <dbReference type="ARBA" id="ARBA00022777"/>
    </source>
</evidence>
<comment type="similarity">
    <text evidence="1">Belongs to the pyridoxine kinase family.</text>
</comment>
<evidence type="ECO:0000256" key="1">
    <source>
        <dbReference type="ARBA" id="ARBA00008805"/>
    </source>
</evidence>
<dbReference type="SUPFAM" id="SSF53613">
    <property type="entry name" value="Ribokinase-like"/>
    <property type="match status" value="1"/>
</dbReference>
<evidence type="ECO:0000256" key="3">
    <source>
        <dbReference type="ARBA" id="ARBA00022679"/>
    </source>
</evidence>
<reference evidence="7" key="1">
    <citation type="submission" date="2020-06" db="EMBL/GenBank/DDBJ databases">
        <title>Genomes of multiple members of Pneumocystis genus reveal paths to human pathogen Pneumocystis jirovecii.</title>
        <authorList>
            <person name="Cisse O.H."/>
            <person name="Ma L."/>
            <person name="Dekker J."/>
            <person name="Khil P."/>
            <person name="Jo J."/>
            <person name="Brenchley J."/>
            <person name="Blair R."/>
            <person name="Pahar B."/>
            <person name="Chabe M."/>
            <person name="Van Rompay K.A."/>
            <person name="Keesler R."/>
            <person name="Sukura A."/>
            <person name="Hirsch V."/>
            <person name="Kutty G."/>
            <person name="Liu Y."/>
            <person name="Peng L."/>
            <person name="Chen J."/>
            <person name="Song J."/>
            <person name="Weissenbacher-Lang C."/>
            <person name="Xu J."/>
            <person name="Upham N.S."/>
            <person name="Stajich J.E."/>
            <person name="Cuomo C.A."/>
            <person name="Cushion M.T."/>
            <person name="Kovacs J.A."/>
        </authorList>
    </citation>
    <scope>NUCLEOTIDE SEQUENCE</scope>
    <source>
        <strain evidence="7">2A</strain>
    </source>
</reference>
<keyword evidence="6" id="KW-0067">ATP-binding</keyword>
<keyword evidence="3" id="KW-0808">Transferase</keyword>
<keyword evidence="4" id="KW-0547">Nucleotide-binding</keyword>
<evidence type="ECO:0000313" key="7">
    <source>
        <dbReference type="EMBL" id="QSL64725.1"/>
    </source>
</evidence>
<protein>
    <recommendedName>
        <fullName evidence="2">pyridoxal kinase</fullName>
        <ecNumber evidence="2">2.7.1.35</ecNumber>
    </recommendedName>
</protein>
<dbReference type="Gene3D" id="3.40.1190.20">
    <property type="match status" value="2"/>
</dbReference>
<dbReference type="PANTHER" id="PTHR10534:SF2">
    <property type="entry name" value="PYRIDOXAL KINASE"/>
    <property type="match status" value="1"/>
</dbReference>
<dbReference type="GO" id="GO:0005524">
    <property type="term" value="F:ATP binding"/>
    <property type="evidence" value="ECO:0007669"/>
    <property type="project" value="UniProtKB-KW"/>
</dbReference>
<evidence type="ECO:0000256" key="2">
    <source>
        <dbReference type="ARBA" id="ARBA00012104"/>
    </source>
</evidence>
<gene>
    <name evidence="7" type="ORF">MERGE_002027</name>
</gene>
<evidence type="ECO:0000313" key="8">
    <source>
        <dbReference type="Proteomes" id="UP000663699"/>
    </source>
</evidence>
<dbReference type="EC" id="2.7.1.35" evidence="2"/>
<evidence type="ECO:0000256" key="6">
    <source>
        <dbReference type="ARBA" id="ARBA00022840"/>
    </source>
</evidence>
<organism evidence="7 8">
    <name type="scientific">Pneumocystis wakefieldiae</name>
    <dbReference type="NCBI Taxonomy" id="38082"/>
    <lineage>
        <taxon>Eukaryota</taxon>
        <taxon>Fungi</taxon>
        <taxon>Dikarya</taxon>
        <taxon>Ascomycota</taxon>
        <taxon>Taphrinomycotina</taxon>
        <taxon>Pneumocystomycetes</taxon>
        <taxon>Pneumocystaceae</taxon>
        <taxon>Pneumocystis</taxon>
    </lineage>
</organism>
<accession>A0A899FWQ7</accession>
<dbReference type="NCBIfam" id="TIGR00687">
    <property type="entry name" value="pyridox_kin"/>
    <property type="match status" value="1"/>
</dbReference>
<dbReference type="InterPro" id="IPR004625">
    <property type="entry name" value="PyrdxlKinase"/>
</dbReference>